<evidence type="ECO:0000256" key="8">
    <source>
        <dbReference type="ARBA" id="ARBA00022490"/>
    </source>
</evidence>
<keyword evidence="15 18" id="KW-0460">Magnesium</keyword>
<proteinExistence type="inferred from homology"/>
<sequence length="285" mass="31873">MEKLKIAIQKTGRLSEKSLQLLSECGIKVSNSDRKLRTEARNFPMEILFLRDDDIPQYVENGVADIGILGENEVWEKEKEVDEIEKLGFGNCRLSLAIPKDEEYTGLEYFRGKRIATSYPKILGKFFSKKGIDVKIEELGGSVEIATGIGLADGIFDIVSTGSTLIMNGLKEVEAIIKSEAVLIANKQLTPARRELLERLLFRIRAYKRGVESKYIVMNAPNSSIPRICAILPGMKSPSILPLAEEGWSSIHSVVQEDQFWDVIDALKDVEAQGILVMNIEKMIL</sequence>
<keyword evidence="12 18" id="KW-0479">Metal-binding</keyword>
<keyword evidence="11 18" id="KW-0808">Transferase</keyword>
<reference evidence="21 22" key="1">
    <citation type="submission" date="2016-08" db="EMBL/GenBank/DDBJ databases">
        <authorList>
            <person name="Seilhamer J.J."/>
        </authorList>
    </citation>
    <scope>NUCLEOTIDE SEQUENCE [LARGE SCALE GENOMIC DNA]</scope>
    <source>
        <strain evidence="21">ING2-E5A</strain>
    </source>
</reference>
<evidence type="ECO:0000256" key="2">
    <source>
        <dbReference type="ARBA" id="ARBA00001946"/>
    </source>
</evidence>
<dbReference type="STRING" id="1642646.ING2E5A_1603"/>
<dbReference type="EC" id="2.4.2.17" evidence="6 18"/>
<evidence type="ECO:0000256" key="13">
    <source>
        <dbReference type="ARBA" id="ARBA00022741"/>
    </source>
</evidence>
<evidence type="ECO:0000256" key="7">
    <source>
        <dbReference type="ARBA" id="ARBA00020998"/>
    </source>
</evidence>
<evidence type="ECO:0000256" key="12">
    <source>
        <dbReference type="ARBA" id="ARBA00022723"/>
    </source>
</evidence>
<keyword evidence="16 18" id="KW-0368">Histidine biosynthesis</keyword>
<dbReference type="PANTHER" id="PTHR21403:SF8">
    <property type="entry name" value="ATP PHOSPHORIBOSYLTRANSFERASE"/>
    <property type="match status" value="1"/>
</dbReference>
<dbReference type="SUPFAM" id="SSF53850">
    <property type="entry name" value="Periplasmic binding protein-like II"/>
    <property type="match status" value="1"/>
</dbReference>
<evidence type="ECO:0000256" key="5">
    <source>
        <dbReference type="ARBA" id="ARBA00007955"/>
    </source>
</evidence>
<keyword evidence="10 18" id="KW-0328">Glycosyltransferase</keyword>
<dbReference type="Proteomes" id="UP000178485">
    <property type="component" value="Chromosome i"/>
</dbReference>
<dbReference type="NCBIfam" id="TIGR00070">
    <property type="entry name" value="hisG"/>
    <property type="match status" value="1"/>
</dbReference>
<dbReference type="FunFam" id="3.30.70.120:FF:000002">
    <property type="entry name" value="ATP phosphoribosyltransferase"/>
    <property type="match status" value="1"/>
</dbReference>
<dbReference type="GO" id="GO:0000105">
    <property type="term" value="P:L-histidine biosynthetic process"/>
    <property type="evidence" value="ECO:0007669"/>
    <property type="project" value="UniProtKB-UniRule"/>
</dbReference>
<evidence type="ECO:0000256" key="10">
    <source>
        <dbReference type="ARBA" id="ARBA00022676"/>
    </source>
</evidence>
<feature type="domain" description="Histidine biosynthesis HisG C-terminal" evidence="20">
    <location>
        <begin position="213"/>
        <end position="282"/>
    </location>
</feature>
<name>A0A1G4G7D8_9BACT</name>
<evidence type="ECO:0000256" key="9">
    <source>
        <dbReference type="ARBA" id="ARBA00022605"/>
    </source>
</evidence>
<dbReference type="InterPro" id="IPR018198">
    <property type="entry name" value="ATP_PRibTrfase_CS"/>
</dbReference>
<keyword evidence="13 18" id="KW-0547">Nucleotide-binding</keyword>
<gene>
    <name evidence="18 21" type="primary">hisG</name>
    <name evidence="21" type="ORF">ING2E5A_1603</name>
</gene>
<comment type="cofactor">
    <cofactor evidence="2 18">
        <name>Mg(2+)</name>
        <dbReference type="ChEBI" id="CHEBI:18420"/>
    </cofactor>
</comment>
<dbReference type="Pfam" id="PF01634">
    <property type="entry name" value="HisG"/>
    <property type="match status" value="1"/>
</dbReference>
<comment type="function">
    <text evidence="17 18">Catalyzes the condensation of ATP and 5-phosphoribose 1-diphosphate to form N'-(5'-phosphoribosyl)-ATP (PR-ATP). Has a crucial role in the pathway because the rate of histidine biosynthesis seems to be controlled primarily by regulation of HisG enzymatic activity.</text>
</comment>
<evidence type="ECO:0000313" key="22">
    <source>
        <dbReference type="Proteomes" id="UP000178485"/>
    </source>
</evidence>
<keyword evidence="8 18" id="KW-0963">Cytoplasm</keyword>
<dbReference type="GO" id="GO:0003879">
    <property type="term" value="F:ATP phosphoribosyltransferase activity"/>
    <property type="evidence" value="ECO:0007669"/>
    <property type="project" value="UniProtKB-UniRule"/>
</dbReference>
<dbReference type="EMBL" id="LT608328">
    <property type="protein sequence ID" value="SCM57988.1"/>
    <property type="molecule type" value="Genomic_DNA"/>
</dbReference>
<dbReference type="InterPro" id="IPR011322">
    <property type="entry name" value="N-reg_PII-like_a/b"/>
</dbReference>
<keyword evidence="9 18" id="KW-0028">Amino-acid biosynthesis</keyword>
<dbReference type="Gene3D" id="3.40.190.10">
    <property type="entry name" value="Periplasmic binding protein-like II"/>
    <property type="match status" value="2"/>
</dbReference>
<dbReference type="GO" id="GO:0005737">
    <property type="term" value="C:cytoplasm"/>
    <property type="evidence" value="ECO:0007669"/>
    <property type="project" value="UniProtKB-SubCell"/>
</dbReference>
<dbReference type="AlphaFoldDB" id="A0A1G4G7D8"/>
<dbReference type="UniPathway" id="UPA00031">
    <property type="reaction ID" value="UER00006"/>
</dbReference>
<dbReference type="InterPro" id="IPR013115">
    <property type="entry name" value="HisG_C"/>
</dbReference>
<evidence type="ECO:0000256" key="16">
    <source>
        <dbReference type="ARBA" id="ARBA00023102"/>
    </source>
</evidence>
<comment type="similarity">
    <text evidence="5 18">Belongs to the ATP phosphoribosyltransferase family. Long subfamily.</text>
</comment>
<comment type="catalytic activity">
    <reaction evidence="1 18">
        <text>1-(5-phospho-beta-D-ribosyl)-ATP + diphosphate = 5-phospho-alpha-D-ribose 1-diphosphate + ATP</text>
        <dbReference type="Rhea" id="RHEA:18473"/>
        <dbReference type="ChEBI" id="CHEBI:30616"/>
        <dbReference type="ChEBI" id="CHEBI:33019"/>
        <dbReference type="ChEBI" id="CHEBI:58017"/>
        <dbReference type="ChEBI" id="CHEBI:73183"/>
        <dbReference type="EC" id="2.4.2.17"/>
    </reaction>
</comment>
<evidence type="ECO:0000259" key="20">
    <source>
        <dbReference type="Pfam" id="PF08029"/>
    </source>
</evidence>
<evidence type="ECO:0000256" key="1">
    <source>
        <dbReference type="ARBA" id="ARBA00000915"/>
    </source>
</evidence>
<evidence type="ECO:0000256" key="15">
    <source>
        <dbReference type="ARBA" id="ARBA00022842"/>
    </source>
</evidence>
<dbReference type="Pfam" id="PF08029">
    <property type="entry name" value="HisG_C"/>
    <property type="match status" value="1"/>
</dbReference>
<dbReference type="InterPro" id="IPR020621">
    <property type="entry name" value="ATP-PRT_HisG_long"/>
</dbReference>
<evidence type="ECO:0000313" key="21">
    <source>
        <dbReference type="EMBL" id="SCM57988.1"/>
    </source>
</evidence>
<dbReference type="InterPro" id="IPR013820">
    <property type="entry name" value="ATP_PRibTrfase_cat"/>
</dbReference>
<evidence type="ECO:0000256" key="3">
    <source>
        <dbReference type="ARBA" id="ARBA00004496"/>
    </source>
</evidence>
<dbReference type="InterPro" id="IPR015867">
    <property type="entry name" value="N-reg_PII/ATP_PRibTrfase_C"/>
</dbReference>
<evidence type="ECO:0000256" key="6">
    <source>
        <dbReference type="ARBA" id="ARBA00011946"/>
    </source>
</evidence>
<evidence type="ECO:0000259" key="19">
    <source>
        <dbReference type="Pfam" id="PF01634"/>
    </source>
</evidence>
<evidence type="ECO:0000256" key="18">
    <source>
        <dbReference type="HAMAP-Rule" id="MF_00079"/>
    </source>
</evidence>
<feature type="domain" description="ATP phosphoribosyltransferase catalytic" evidence="19">
    <location>
        <begin position="51"/>
        <end position="205"/>
    </location>
</feature>
<dbReference type="FunFam" id="3.40.190.10:FF:000008">
    <property type="entry name" value="ATP phosphoribosyltransferase"/>
    <property type="match status" value="1"/>
</dbReference>
<accession>A0A1G4G7D8</accession>
<keyword evidence="14 18" id="KW-0067">ATP-binding</keyword>
<organism evidence="21 22">
    <name type="scientific">Petrimonas mucosa</name>
    <dbReference type="NCBI Taxonomy" id="1642646"/>
    <lineage>
        <taxon>Bacteria</taxon>
        <taxon>Pseudomonadati</taxon>
        <taxon>Bacteroidota</taxon>
        <taxon>Bacteroidia</taxon>
        <taxon>Bacteroidales</taxon>
        <taxon>Dysgonomonadaceae</taxon>
        <taxon>Petrimonas</taxon>
    </lineage>
</organism>
<dbReference type="NCBIfam" id="TIGR03455">
    <property type="entry name" value="HisG_C-term"/>
    <property type="match status" value="1"/>
</dbReference>
<evidence type="ECO:0000256" key="4">
    <source>
        <dbReference type="ARBA" id="ARBA00004667"/>
    </source>
</evidence>
<comment type="pathway">
    <text evidence="4 18">Amino-acid biosynthesis; L-histidine biosynthesis; L-histidine from 5-phospho-alpha-D-ribose 1-diphosphate: step 1/9.</text>
</comment>
<protein>
    <recommendedName>
        <fullName evidence="7 18">ATP phosphoribosyltransferase</fullName>
        <shortName evidence="18">ATP-PRT</shortName>
        <shortName evidence="18">ATP-PRTase</shortName>
        <ecNumber evidence="6 18">2.4.2.17</ecNumber>
    </recommendedName>
</protein>
<comment type="subcellular location">
    <subcellularLocation>
        <location evidence="3 18">Cytoplasm</location>
    </subcellularLocation>
</comment>
<dbReference type="HAMAP" id="MF_00079">
    <property type="entry name" value="HisG_Long"/>
    <property type="match status" value="1"/>
</dbReference>
<dbReference type="RefSeq" id="WP_071138263.1">
    <property type="nucleotide sequence ID" value="NZ_DUQN01000086.1"/>
</dbReference>
<dbReference type="PROSITE" id="PS01316">
    <property type="entry name" value="ATP_P_PHORIBOSYLTR"/>
    <property type="match status" value="1"/>
</dbReference>
<evidence type="ECO:0000256" key="17">
    <source>
        <dbReference type="ARBA" id="ARBA00024861"/>
    </source>
</evidence>
<evidence type="ECO:0000256" key="14">
    <source>
        <dbReference type="ARBA" id="ARBA00022840"/>
    </source>
</evidence>
<dbReference type="InterPro" id="IPR001348">
    <property type="entry name" value="ATP_PRibTrfase_HisG"/>
</dbReference>
<dbReference type="GO" id="GO:0000287">
    <property type="term" value="F:magnesium ion binding"/>
    <property type="evidence" value="ECO:0007669"/>
    <property type="project" value="UniProtKB-UniRule"/>
</dbReference>
<dbReference type="KEGG" id="pmuc:ING2E5A_1603"/>
<keyword evidence="22" id="KW-1185">Reference proteome</keyword>
<dbReference type="PANTHER" id="PTHR21403">
    <property type="entry name" value="ATP PHOSPHORIBOSYLTRANSFERASE ATP-PRTASE"/>
    <property type="match status" value="1"/>
</dbReference>
<dbReference type="SUPFAM" id="SSF54913">
    <property type="entry name" value="GlnB-like"/>
    <property type="match status" value="1"/>
</dbReference>
<dbReference type="GO" id="GO:0005524">
    <property type="term" value="F:ATP binding"/>
    <property type="evidence" value="ECO:0007669"/>
    <property type="project" value="UniProtKB-KW"/>
</dbReference>
<evidence type="ECO:0000256" key="11">
    <source>
        <dbReference type="ARBA" id="ARBA00022679"/>
    </source>
</evidence>
<dbReference type="Gene3D" id="3.30.70.120">
    <property type="match status" value="1"/>
</dbReference>
<comment type="activity regulation">
    <text evidence="18">Feedback inhibited by histidine.</text>
</comment>